<evidence type="ECO:0000256" key="1">
    <source>
        <dbReference type="SAM" id="Phobius"/>
    </source>
</evidence>
<feature type="transmembrane region" description="Helical" evidence="1">
    <location>
        <begin position="12"/>
        <end position="32"/>
    </location>
</feature>
<keyword evidence="1" id="KW-1133">Transmembrane helix</keyword>
<evidence type="ECO:0008006" key="4">
    <source>
        <dbReference type="Google" id="ProtNLM"/>
    </source>
</evidence>
<protein>
    <recommendedName>
        <fullName evidence="4">Glutamine amidotransferase domain-containing protein</fullName>
    </recommendedName>
</protein>
<proteinExistence type="predicted"/>
<accession>A0A5M6ZJ16</accession>
<dbReference type="RefSeq" id="WP_150021837.1">
    <property type="nucleotide sequence ID" value="NZ_VWOJ01000001.1"/>
</dbReference>
<keyword evidence="1" id="KW-0812">Transmembrane</keyword>
<dbReference type="Gene3D" id="3.40.50.880">
    <property type="match status" value="1"/>
</dbReference>
<keyword evidence="1" id="KW-0472">Membrane</keyword>
<evidence type="ECO:0000313" key="3">
    <source>
        <dbReference type="Proteomes" id="UP000325122"/>
    </source>
</evidence>
<sequence>MDAASLVLSPLLPVPLIAGLTAVAVAAAALALARGLRGWLWRALAAAGLAIALLNPALVREARDPLTDIALVVIDDSASMDVDGRAGAAEAVADSVRDLSERDATLEMVEVRGGRAPDGTRLMDVIQRGLAGIPRERLAGVVIASDGQVHDAPSDGDVLGLNAPLHHLMTGDPDARDRRLIVSEAPRYGLVGEQVTFTLRVEDEADPGGTAVVTLSVDGGEPIQARVAIGREVQVQAEIRNRGPNVVQLEVEPGEEELTLINNRAAVSVTGVRDRLRVLLITGEPHNGARAWRNLLKSDPSVDLVHFTILRPLDRDDSVPADELALIAFPVFELFQLRLNEFDLVIFDRYRRRGILRPLYFENIARYVEDGGALLVTTGPPFAGPDSLARTALAGVLPASPDGNVIPGRFTPRISEAGARHPVTAPMAGGEADWGPWHRRIGGRAVSGETVLESPDGAPLLTLARAGEGRAAVLLSDQAWLWARGYEGGGPHDELFRRVAHWLMGEPELDEERLTASVSGGQLSVTRTTLDEDAPPLEVEWPSGASETLEMSEAEPGRFTASTEASEQGLVRLRSGDLTAVTASGPLNPREFADLRPDPEGLSMLTDASGGGVFTLGPGVNLPDWRRTRAGARQAGPDWAGLQRNEAYVVMSAERTPLAPGLLLAVLMLGLLAGAWRREGR</sequence>
<comment type="caution">
    <text evidence="2">The sequence shown here is derived from an EMBL/GenBank/DDBJ whole genome shotgun (WGS) entry which is preliminary data.</text>
</comment>
<dbReference type="Proteomes" id="UP000325122">
    <property type="component" value="Unassembled WGS sequence"/>
</dbReference>
<reference evidence="2 3" key="1">
    <citation type="submission" date="2019-09" db="EMBL/GenBank/DDBJ databases">
        <authorList>
            <person name="Kevbrin V."/>
            <person name="Grouzdev D.S."/>
        </authorList>
    </citation>
    <scope>NUCLEOTIDE SEQUENCE [LARGE SCALE GENOMIC DNA]</scope>
    <source>
        <strain evidence="2 3">G-192</strain>
    </source>
</reference>
<gene>
    <name evidence="2" type="ORF">F1654_02060</name>
</gene>
<dbReference type="PANTHER" id="PTHR37947">
    <property type="entry name" value="BLL2462 PROTEIN"/>
    <property type="match status" value="1"/>
</dbReference>
<dbReference type="EMBL" id="VWOJ01000001">
    <property type="protein sequence ID" value="KAA5804806.1"/>
    <property type="molecule type" value="Genomic_DNA"/>
</dbReference>
<name>A0A5M6ZJ16_9PROT</name>
<feature type="transmembrane region" description="Helical" evidence="1">
    <location>
        <begin position="658"/>
        <end position="676"/>
    </location>
</feature>
<dbReference type="AlphaFoldDB" id="A0A5M6ZJ16"/>
<dbReference type="SUPFAM" id="SSF52317">
    <property type="entry name" value="Class I glutamine amidotransferase-like"/>
    <property type="match status" value="1"/>
</dbReference>
<dbReference type="InterPro" id="IPR029062">
    <property type="entry name" value="Class_I_gatase-like"/>
</dbReference>
<organism evidence="2 3">
    <name type="scientific">Alkalicaulis satelles</name>
    <dbReference type="NCBI Taxonomy" id="2609175"/>
    <lineage>
        <taxon>Bacteria</taxon>
        <taxon>Pseudomonadati</taxon>
        <taxon>Pseudomonadota</taxon>
        <taxon>Alphaproteobacteria</taxon>
        <taxon>Maricaulales</taxon>
        <taxon>Maricaulaceae</taxon>
        <taxon>Alkalicaulis</taxon>
    </lineage>
</organism>
<evidence type="ECO:0000313" key="2">
    <source>
        <dbReference type="EMBL" id="KAA5804806.1"/>
    </source>
</evidence>
<dbReference type="PANTHER" id="PTHR37947:SF1">
    <property type="entry name" value="BLL2462 PROTEIN"/>
    <property type="match status" value="1"/>
</dbReference>
<keyword evidence="3" id="KW-1185">Reference proteome</keyword>
<feature type="transmembrane region" description="Helical" evidence="1">
    <location>
        <begin position="39"/>
        <end position="59"/>
    </location>
</feature>